<dbReference type="AlphaFoldDB" id="A0A9K3D379"/>
<dbReference type="InterPro" id="IPR015915">
    <property type="entry name" value="Kelch-typ_b-propeller"/>
</dbReference>
<sequence length="280" mass="30455">MLMLVSPSNSDAELLDCITGPSSPSGRSGVPVPHRGGDGFMTDYAVVGTDVYAVDRKRHTMGSVYRFNPMTKDWIQLHGFEDPSPHICTGCFGLAGCLYVIALGSSLQESKVWRYSPDEDSWTSQALSPLLREESGSSLSVFVVTRDTAYLLSGGTMYSFSPGSSAEWRREGQIPRAMDLDDVYPIPLGPYIALVGGGMQGLCVYDYTAGEWVTNPRTVKALLGERDEDVPYTIPLGTTLFNGNMSLVQFNSLSSFGQCISVTVCMMDPRMVHGGFPQID</sequence>
<name>A0A9K3D379_9EUKA</name>
<accession>A0A9K3D379</accession>
<dbReference type="Gene3D" id="2.120.10.80">
    <property type="entry name" value="Kelch-type beta propeller"/>
    <property type="match status" value="1"/>
</dbReference>
<evidence type="ECO:0000313" key="1">
    <source>
        <dbReference type="EMBL" id="GIQ86464.1"/>
    </source>
</evidence>
<proteinExistence type="predicted"/>
<evidence type="ECO:0000313" key="2">
    <source>
        <dbReference type="Proteomes" id="UP000265618"/>
    </source>
</evidence>
<comment type="caution">
    <text evidence="1">The sequence shown here is derived from an EMBL/GenBank/DDBJ whole genome shotgun (WGS) entry which is preliminary data.</text>
</comment>
<protein>
    <recommendedName>
        <fullName evidence="3">Kelch repeat type 1</fullName>
    </recommendedName>
</protein>
<dbReference type="InterPro" id="IPR011043">
    <property type="entry name" value="Gal_Oxase/kelch_b-propeller"/>
</dbReference>
<evidence type="ECO:0008006" key="3">
    <source>
        <dbReference type="Google" id="ProtNLM"/>
    </source>
</evidence>
<keyword evidence="2" id="KW-1185">Reference proteome</keyword>
<organism evidence="1 2">
    <name type="scientific">Kipferlia bialata</name>
    <dbReference type="NCBI Taxonomy" id="797122"/>
    <lineage>
        <taxon>Eukaryota</taxon>
        <taxon>Metamonada</taxon>
        <taxon>Carpediemonas-like organisms</taxon>
        <taxon>Kipferlia</taxon>
    </lineage>
</organism>
<reference evidence="1 2" key="1">
    <citation type="journal article" date="2018" name="PLoS ONE">
        <title>The draft genome of Kipferlia bialata reveals reductive genome evolution in fornicate parasites.</title>
        <authorList>
            <person name="Tanifuji G."/>
            <person name="Takabayashi S."/>
            <person name="Kume K."/>
            <person name="Takagi M."/>
            <person name="Nakayama T."/>
            <person name="Kamikawa R."/>
            <person name="Inagaki Y."/>
            <person name="Hashimoto T."/>
        </authorList>
    </citation>
    <scope>NUCLEOTIDE SEQUENCE [LARGE SCALE GENOMIC DNA]</scope>
    <source>
        <strain evidence="1">NY0173</strain>
    </source>
</reference>
<gene>
    <name evidence="1" type="ORF">KIPB_008324</name>
</gene>
<dbReference type="Proteomes" id="UP000265618">
    <property type="component" value="Unassembled WGS sequence"/>
</dbReference>
<dbReference type="EMBL" id="BDIP01002548">
    <property type="protein sequence ID" value="GIQ86464.1"/>
    <property type="molecule type" value="Genomic_DNA"/>
</dbReference>
<dbReference type="SUPFAM" id="SSF50965">
    <property type="entry name" value="Galactose oxidase, central domain"/>
    <property type="match status" value="1"/>
</dbReference>